<reference evidence="1" key="1">
    <citation type="journal article" date="2023" name="Mol. Phylogenet. Evol.">
        <title>Genome-scale phylogeny and comparative genomics of the fungal order Sordariales.</title>
        <authorList>
            <person name="Hensen N."/>
            <person name="Bonometti L."/>
            <person name="Westerberg I."/>
            <person name="Brannstrom I.O."/>
            <person name="Guillou S."/>
            <person name="Cros-Aarteil S."/>
            <person name="Calhoun S."/>
            <person name="Haridas S."/>
            <person name="Kuo A."/>
            <person name="Mondo S."/>
            <person name="Pangilinan J."/>
            <person name="Riley R."/>
            <person name="LaButti K."/>
            <person name="Andreopoulos B."/>
            <person name="Lipzen A."/>
            <person name="Chen C."/>
            <person name="Yan M."/>
            <person name="Daum C."/>
            <person name="Ng V."/>
            <person name="Clum A."/>
            <person name="Steindorff A."/>
            <person name="Ohm R.A."/>
            <person name="Martin F."/>
            <person name="Silar P."/>
            <person name="Natvig D.O."/>
            <person name="Lalanne C."/>
            <person name="Gautier V."/>
            <person name="Ament-Velasquez S.L."/>
            <person name="Kruys A."/>
            <person name="Hutchinson M.I."/>
            <person name="Powell A.J."/>
            <person name="Barry K."/>
            <person name="Miller A.N."/>
            <person name="Grigoriev I.V."/>
            <person name="Debuchy R."/>
            <person name="Gladieux P."/>
            <person name="Hiltunen Thoren M."/>
            <person name="Johannesson H."/>
        </authorList>
    </citation>
    <scope>NUCLEOTIDE SEQUENCE</scope>
    <source>
        <strain evidence="1">CBS 538.74</strain>
    </source>
</reference>
<accession>A0AAN6VEB0</accession>
<organism evidence="1 2">
    <name type="scientific">Chaetomidium leptoderma</name>
    <dbReference type="NCBI Taxonomy" id="669021"/>
    <lineage>
        <taxon>Eukaryota</taxon>
        <taxon>Fungi</taxon>
        <taxon>Dikarya</taxon>
        <taxon>Ascomycota</taxon>
        <taxon>Pezizomycotina</taxon>
        <taxon>Sordariomycetes</taxon>
        <taxon>Sordariomycetidae</taxon>
        <taxon>Sordariales</taxon>
        <taxon>Chaetomiaceae</taxon>
        <taxon>Chaetomidium</taxon>
    </lineage>
</organism>
<evidence type="ECO:0000313" key="1">
    <source>
        <dbReference type="EMBL" id="KAK4149898.1"/>
    </source>
</evidence>
<protein>
    <submittedName>
        <fullName evidence="1">Uncharacterized protein</fullName>
    </submittedName>
</protein>
<reference evidence="1" key="2">
    <citation type="submission" date="2023-05" db="EMBL/GenBank/DDBJ databases">
        <authorList>
            <consortium name="Lawrence Berkeley National Laboratory"/>
            <person name="Steindorff A."/>
            <person name="Hensen N."/>
            <person name="Bonometti L."/>
            <person name="Westerberg I."/>
            <person name="Brannstrom I.O."/>
            <person name="Guillou S."/>
            <person name="Cros-Aarteil S."/>
            <person name="Calhoun S."/>
            <person name="Haridas S."/>
            <person name="Kuo A."/>
            <person name="Mondo S."/>
            <person name="Pangilinan J."/>
            <person name="Riley R."/>
            <person name="Labutti K."/>
            <person name="Andreopoulos B."/>
            <person name="Lipzen A."/>
            <person name="Chen C."/>
            <person name="Yanf M."/>
            <person name="Daum C."/>
            <person name="Ng V."/>
            <person name="Clum A."/>
            <person name="Ohm R."/>
            <person name="Martin F."/>
            <person name="Silar P."/>
            <person name="Natvig D."/>
            <person name="Lalanne C."/>
            <person name="Gautier V."/>
            <person name="Ament-Velasquez S.L."/>
            <person name="Kruys A."/>
            <person name="Hutchinson M.I."/>
            <person name="Powell A.J."/>
            <person name="Barry K."/>
            <person name="Miller A.N."/>
            <person name="Grigoriev I.V."/>
            <person name="Debuchy R."/>
            <person name="Gladieux P."/>
            <person name="Thoren M.H."/>
            <person name="Johannesson H."/>
        </authorList>
    </citation>
    <scope>NUCLEOTIDE SEQUENCE</scope>
    <source>
        <strain evidence="1">CBS 538.74</strain>
    </source>
</reference>
<name>A0AAN6VEB0_9PEZI</name>
<dbReference type="EMBL" id="MU857114">
    <property type="protein sequence ID" value="KAK4149898.1"/>
    <property type="molecule type" value="Genomic_DNA"/>
</dbReference>
<comment type="caution">
    <text evidence="1">The sequence shown here is derived from an EMBL/GenBank/DDBJ whole genome shotgun (WGS) entry which is preliminary data.</text>
</comment>
<proteinExistence type="predicted"/>
<gene>
    <name evidence="1" type="ORF">C8A00DRAFT_18482</name>
</gene>
<dbReference type="Proteomes" id="UP001302745">
    <property type="component" value="Unassembled WGS sequence"/>
</dbReference>
<evidence type="ECO:0000313" key="2">
    <source>
        <dbReference type="Proteomes" id="UP001302745"/>
    </source>
</evidence>
<keyword evidence="2" id="KW-1185">Reference proteome</keyword>
<dbReference type="AlphaFoldDB" id="A0AAN6VEB0"/>
<sequence>MASSTPTADPLFEQNQVSSSVSAEDAAAFFQEHGFFYQADTEIGKVVAELDSQGLAWNPEGLKYFMPILLRDSRLRQILEPFGNRYPSVNYSFGSNYPGHYFASTIEPNQDHRILLYMWSAGSQLEFAVGSHRPPNKGVKAANGMYEVPYKFLKNKNLNEIKVRMEGGGVAIVHPLLAFGATEGFSMAYGLEKPEQGLDTIRT</sequence>